<keyword evidence="14" id="KW-1185">Reference proteome</keyword>
<dbReference type="EC" id="4.2.1.49" evidence="3 9"/>
<dbReference type="EMBL" id="CP040896">
    <property type="protein sequence ID" value="QDA62424.1"/>
    <property type="molecule type" value="Genomic_DNA"/>
</dbReference>
<evidence type="ECO:0000256" key="8">
    <source>
        <dbReference type="ARBA" id="ARBA00047623"/>
    </source>
</evidence>
<feature type="binding site" evidence="9">
    <location>
        <position position="320"/>
    </location>
    <ligand>
        <name>NAD(+)</name>
        <dbReference type="ChEBI" id="CHEBI:57540"/>
    </ligand>
</feature>
<dbReference type="PANTHER" id="PTHR12216:SF4">
    <property type="entry name" value="UROCANATE HYDRATASE"/>
    <property type="match status" value="1"/>
</dbReference>
<feature type="binding site" evidence="9">
    <location>
        <begin position="263"/>
        <end position="267"/>
    </location>
    <ligand>
        <name>NAD(+)</name>
        <dbReference type="ChEBI" id="CHEBI:57540"/>
    </ligand>
</feature>
<feature type="domain" description="Urocanase N-terminal" evidence="11">
    <location>
        <begin position="11"/>
        <end position="137"/>
    </location>
</feature>
<evidence type="ECO:0000256" key="9">
    <source>
        <dbReference type="HAMAP-Rule" id="MF_00577"/>
    </source>
</evidence>
<organism evidence="13 14">
    <name type="scientific">Hymenobacter jejuensis</name>
    <dbReference type="NCBI Taxonomy" id="2502781"/>
    <lineage>
        <taxon>Bacteria</taxon>
        <taxon>Pseudomonadati</taxon>
        <taxon>Bacteroidota</taxon>
        <taxon>Cytophagia</taxon>
        <taxon>Cytophagales</taxon>
        <taxon>Hymenobacteraceae</taxon>
        <taxon>Hymenobacter</taxon>
    </lineage>
</organism>
<feature type="binding site" evidence="9">
    <location>
        <begin position="52"/>
        <end position="53"/>
    </location>
    <ligand>
        <name>NAD(+)</name>
        <dbReference type="ChEBI" id="CHEBI:57540"/>
    </ligand>
</feature>
<keyword evidence="5 9" id="KW-0520">NAD</keyword>
<dbReference type="InterPro" id="IPR038364">
    <property type="entry name" value="Urocanase_central_sf"/>
</dbReference>
<protein>
    <recommendedName>
        <fullName evidence="3 9">Urocanate hydratase</fullName>
        <shortName evidence="9">Urocanase</shortName>
        <ecNumber evidence="3 9">4.2.1.49</ecNumber>
    </recommendedName>
    <alternativeName>
        <fullName evidence="7 9">Imidazolonepropionate hydrolase</fullName>
    </alternativeName>
</protein>
<sequence length="558" mass="60603">MYYEYQPKEPVKAAHGTTLRCKTWEAEAALRMLENNLDPAVALVPDELIVYGGAGRAARNWKEYQTIVSALKSLEADETLLVQSGKAVGVIRTWAHAPRVLIANSNLVPAWSTQEYFDELDKKGLMMYGQMTAGSWIYIATQGILQGTYETFAAVADQHFGGSLRGTITVTAGLGGMSGAQPLAVTMNDGVCLVVEAIRARVEQKVREGYVDQLVDNLEDAIRVVKQAAAEQKPWSVGLVGNAATVLPQLLSYGLRPDVVTDQTSAHDLMDYLPEGDPDEVLAMRQRDPEAFKRQSLQAIVKHCQAILDMQRAGSIALDYGNNLRGQAEKGGLQVRDEHGQFLYPGFVPAYIRPLFCEGKGPFRWAALSGDPQDILRIDRALLETFPDNAGLRRWIEKAQAKVPFIGLPARVCWLGYGEREKFGLVINDLVARGEVKAPIVIGRDHLDCGSVASPNRETEGMKDGSDAVADWPLLNALANCASGADWVSLHNGGGVGIGNSTHAGMVIVATGTPEKAERLRRVLTTDPGMGVFRHADAGYELAQQIAEERGVKIPSGN</sequence>
<dbReference type="InterPro" id="IPR035085">
    <property type="entry name" value="Urocanase_Rossmann-like"/>
</dbReference>
<dbReference type="Pfam" id="PF17392">
    <property type="entry name" value="Urocanase_C"/>
    <property type="match status" value="1"/>
</dbReference>
<feature type="domain" description="Urocanase Rossmann-like" evidence="10">
    <location>
        <begin position="141"/>
        <end position="351"/>
    </location>
</feature>
<dbReference type="SUPFAM" id="SSF111326">
    <property type="entry name" value="Urocanase"/>
    <property type="match status" value="1"/>
</dbReference>
<name>A0A5B8A502_9BACT</name>
<dbReference type="InterPro" id="IPR036190">
    <property type="entry name" value="Urocanase_sf"/>
</dbReference>
<comment type="catalytic activity">
    <reaction evidence="8 9">
        <text>4-imidazolone-5-propanoate = trans-urocanate + H2O</text>
        <dbReference type="Rhea" id="RHEA:13101"/>
        <dbReference type="ChEBI" id="CHEBI:15377"/>
        <dbReference type="ChEBI" id="CHEBI:17771"/>
        <dbReference type="ChEBI" id="CHEBI:77893"/>
        <dbReference type="EC" id="4.2.1.49"/>
    </reaction>
</comment>
<reference evidence="13 14" key="1">
    <citation type="submission" date="2019-06" db="EMBL/GenBank/DDBJ databases">
        <authorList>
            <person name="Srinivasan S."/>
        </authorList>
    </citation>
    <scope>NUCLEOTIDE SEQUENCE [LARGE SCALE GENOMIC DNA]</scope>
    <source>
        <strain evidence="13 14">17J68-5</strain>
    </source>
</reference>
<dbReference type="RefSeq" id="WP_139517655.1">
    <property type="nucleotide sequence ID" value="NZ_CP040896.1"/>
</dbReference>
<dbReference type="InterPro" id="IPR023636">
    <property type="entry name" value="Urocanase_CS"/>
</dbReference>
<dbReference type="Gene3D" id="3.40.50.10730">
    <property type="entry name" value="Urocanase like domains"/>
    <property type="match status" value="1"/>
</dbReference>
<dbReference type="GO" id="GO:0019556">
    <property type="term" value="P:L-histidine catabolic process to glutamate and formamide"/>
    <property type="evidence" value="ECO:0007669"/>
    <property type="project" value="UniProtKB-UniPathway"/>
</dbReference>
<feature type="binding site" evidence="9">
    <location>
        <begin position="272"/>
        <end position="273"/>
    </location>
    <ligand>
        <name>NAD(+)</name>
        <dbReference type="ChEBI" id="CHEBI:57540"/>
    </ligand>
</feature>
<dbReference type="Proteomes" id="UP000305398">
    <property type="component" value="Chromosome"/>
</dbReference>
<dbReference type="InterPro" id="IPR055351">
    <property type="entry name" value="Urocanase"/>
</dbReference>
<dbReference type="InterPro" id="IPR023637">
    <property type="entry name" value="Urocanase-like"/>
</dbReference>
<evidence type="ECO:0000256" key="7">
    <source>
        <dbReference type="ARBA" id="ARBA00031640"/>
    </source>
</evidence>
<proteinExistence type="inferred from homology"/>
<comment type="pathway">
    <text evidence="1 9">Amino-acid degradation; L-histidine degradation into L-glutamate; N-formimidoyl-L-glutamate from L-histidine: step 2/3.</text>
</comment>
<evidence type="ECO:0000256" key="3">
    <source>
        <dbReference type="ARBA" id="ARBA00011992"/>
    </source>
</evidence>
<dbReference type="Pfam" id="PF01175">
    <property type="entry name" value="Urocanase"/>
    <property type="match status" value="1"/>
</dbReference>
<dbReference type="HAMAP" id="MF_00577">
    <property type="entry name" value="HutU"/>
    <property type="match status" value="1"/>
</dbReference>
<evidence type="ECO:0000259" key="12">
    <source>
        <dbReference type="Pfam" id="PF17392"/>
    </source>
</evidence>
<evidence type="ECO:0000259" key="10">
    <source>
        <dbReference type="Pfam" id="PF01175"/>
    </source>
</evidence>
<dbReference type="OrthoDB" id="9764874at2"/>
<comment type="similarity">
    <text evidence="2 9">Belongs to the urocanase family.</text>
</comment>
<dbReference type="PANTHER" id="PTHR12216">
    <property type="entry name" value="UROCANATE HYDRATASE"/>
    <property type="match status" value="1"/>
</dbReference>
<feature type="binding site" evidence="9">
    <location>
        <position position="130"/>
    </location>
    <ligand>
        <name>NAD(+)</name>
        <dbReference type="ChEBI" id="CHEBI:57540"/>
    </ligand>
</feature>
<comment type="caution">
    <text evidence="9">Lacks conserved residue(s) required for the propagation of feature annotation.</text>
</comment>
<dbReference type="PIRSF" id="PIRSF001423">
    <property type="entry name" value="Urocanate_hydrat"/>
    <property type="match status" value="1"/>
</dbReference>
<gene>
    <name evidence="9 13" type="primary">hutU</name>
    <name evidence="13" type="ORF">FHG12_01445</name>
</gene>
<feature type="domain" description="Urocanase C-terminal" evidence="12">
    <location>
        <begin position="354"/>
        <end position="548"/>
    </location>
</feature>
<comment type="cofactor">
    <cofactor evidence="9">
        <name>NAD(+)</name>
        <dbReference type="ChEBI" id="CHEBI:57540"/>
    </cofactor>
    <text evidence="9">Binds 1 NAD(+) per subunit.</text>
</comment>
<accession>A0A5B8A502</accession>
<dbReference type="GO" id="GO:0019557">
    <property type="term" value="P:L-histidine catabolic process to glutamate and formate"/>
    <property type="evidence" value="ECO:0007669"/>
    <property type="project" value="UniProtKB-UniPathway"/>
</dbReference>
<dbReference type="Pfam" id="PF17391">
    <property type="entry name" value="Urocanase_N"/>
    <property type="match status" value="1"/>
</dbReference>
<comment type="function">
    <text evidence="9">Catalyzes the conversion of urocanate to 4-imidazolone-5-propionate.</text>
</comment>
<feature type="binding site" evidence="9">
    <location>
        <position position="196"/>
    </location>
    <ligand>
        <name>NAD(+)</name>
        <dbReference type="ChEBI" id="CHEBI:57540"/>
    </ligand>
</feature>
<evidence type="ECO:0000256" key="2">
    <source>
        <dbReference type="ARBA" id="ARBA00007578"/>
    </source>
</evidence>
<dbReference type="Gene3D" id="3.40.1770.10">
    <property type="entry name" value="Urocanase superfamily"/>
    <property type="match status" value="1"/>
</dbReference>
<dbReference type="NCBIfam" id="NF003820">
    <property type="entry name" value="PRK05414.1"/>
    <property type="match status" value="1"/>
</dbReference>
<evidence type="ECO:0000256" key="1">
    <source>
        <dbReference type="ARBA" id="ARBA00004794"/>
    </source>
</evidence>
<dbReference type="KEGG" id="hyj:FHG12_01445"/>
<evidence type="ECO:0000259" key="11">
    <source>
        <dbReference type="Pfam" id="PF17391"/>
    </source>
</evidence>
<evidence type="ECO:0000313" key="14">
    <source>
        <dbReference type="Proteomes" id="UP000305398"/>
    </source>
</evidence>
<keyword evidence="9" id="KW-0963">Cytoplasm</keyword>
<dbReference type="InterPro" id="IPR035400">
    <property type="entry name" value="Urocanase_N"/>
</dbReference>
<dbReference type="NCBIfam" id="TIGR01228">
    <property type="entry name" value="hutU"/>
    <property type="match status" value="1"/>
</dbReference>
<feature type="binding site" evidence="9">
    <location>
        <begin position="242"/>
        <end position="243"/>
    </location>
    <ligand>
        <name>NAD(+)</name>
        <dbReference type="ChEBI" id="CHEBI:57540"/>
    </ligand>
</feature>
<feature type="binding site" evidence="9">
    <location>
        <position position="201"/>
    </location>
    <ligand>
        <name>NAD(+)</name>
        <dbReference type="ChEBI" id="CHEBI:57540"/>
    </ligand>
</feature>
<feature type="binding site" evidence="9">
    <location>
        <position position="495"/>
    </location>
    <ligand>
        <name>NAD(+)</name>
        <dbReference type="ChEBI" id="CHEBI:57540"/>
    </ligand>
</feature>
<evidence type="ECO:0000256" key="4">
    <source>
        <dbReference type="ARBA" id="ARBA00022808"/>
    </source>
</evidence>
<evidence type="ECO:0000256" key="6">
    <source>
        <dbReference type="ARBA" id="ARBA00023239"/>
    </source>
</evidence>
<dbReference type="GO" id="GO:0005737">
    <property type="term" value="C:cytoplasm"/>
    <property type="evidence" value="ECO:0007669"/>
    <property type="project" value="UniProtKB-SubCell"/>
</dbReference>
<dbReference type="UniPathway" id="UPA00379">
    <property type="reaction ID" value="UER00550"/>
</dbReference>
<dbReference type="InterPro" id="IPR035401">
    <property type="entry name" value="Urocanase_C"/>
</dbReference>
<evidence type="ECO:0000313" key="13">
    <source>
        <dbReference type="EMBL" id="QDA62424.1"/>
    </source>
</evidence>
<dbReference type="AlphaFoldDB" id="A0A5B8A502"/>
<comment type="subcellular location">
    <subcellularLocation>
        <location evidence="9">Cytoplasm</location>
    </subcellularLocation>
</comment>
<keyword evidence="4 9" id="KW-0369">Histidine metabolism</keyword>
<evidence type="ECO:0000256" key="5">
    <source>
        <dbReference type="ARBA" id="ARBA00023027"/>
    </source>
</evidence>
<dbReference type="PROSITE" id="PS01233">
    <property type="entry name" value="UROCANASE"/>
    <property type="match status" value="1"/>
</dbReference>
<dbReference type="GO" id="GO:0016153">
    <property type="term" value="F:urocanate hydratase activity"/>
    <property type="evidence" value="ECO:0007669"/>
    <property type="project" value="UniProtKB-UniRule"/>
</dbReference>
<feature type="active site" evidence="9">
    <location>
        <position position="413"/>
    </location>
</feature>
<keyword evidence="6 9" id="KW-0456">Lyase</keyword>